<dbReference type="Gene3D" id="3.40.50.150">
    <property type="entry name" value="Vaccinia Virus protein VP39"/>
    <property type="match status" value="1"/>
</dbReference>
<organism evidence="2 3">
    <name type="scientific">Caballeronia ptereochthonis</name>
    <dbReference type="NCBI Taxonomy" id="1777144"/>
    <lineage>
        <taxon>Bacteria</taxon>
        <taxon>Pseudomonadati</taxon>
        <taxon>Pseudomonadota</taxon>
        <taxon>Betaproteobacteria</taxon>
        <taxon>Burkholderiales</taxon>
        <taxon>Burkholderiaceae</taxon>
        <taxon>Caballeronia</taxon>
    </lineage>
</organism>
<feature type="domain" description="Methyltransferase type 11" evidence="1">
    <location>
        <begin position="71"/>
        <end position="168"/>
    </location>
</feature>
<dbReference type="OrthoDB" id="9133362at2"/>
<name>A0A158BHS8_9BURK</name>
<dbReference type="Proteomes" id="UP000054978">
    <property type="component" value="Unassembled WGS sequence"/>
</dbReference>
<evidence type="ECO:0000313" key="2">
    <source>
        <dbReference type="EMBL" id="SAK69609.1"/>
    </source>
</evidence>
<dbReference type="AlphaFoldDB" id="A0A158BHS8"/>
<dbReference type="InterPro" id="IPR013216">
    <property type="entry name" value="Methyltransf_11"/>
</dbReference>
<comment type="caution">
    <text evidence="2">The sequence shown here is derived from an EMBL/GenBank/DDBJ whole genome shotgun (WGS) entry which is preliminary data.</text>
</comment>
<dbReference type="STRING" id="1777144.AWB83_03275"/>
<dbReference type="GO" id="GO:0008757">
    <property type="term" value="F:S-adenosylmethionine-dependent methyltransferase activity"/>
    <property type="evidence" value="ECO:0007669"/>
    <property type="project" value="InterPro"/>
</dbReference>
<dbReference type="Pfam" id="PF08241">
    <property type="entry name" value="Methyltransf_11"/>
    <property type="match status" value="1"/>
</dbReference>
<protein>
    <recommendedName>
        <fullName evidence="1">Methyltransferase type 11 domain-containing protein</fullName>
    </recommendedName>
</protein>
<evidence type="ECO:0000259" key="1">
    <source>
        <dbReference type="Pfam" id="PF08241"/>
    </source>
</evidence>
<reference evidence="2" key="1">
    <citation type="submission" date="2016-01" db="EMBL/GenBank/DDBJ databases">
        <authorList>
            <person name="Peeters C."/>
        </authorList>
    </citation>
    <scope>NUCLEOTIDE SEQUENCE [LARGE SCALE GENOMIC DNA]</scope>
    <source>
        <strain evidence="2">LMG 29326</strain>
    </source>
</reference>
<dbReference type="SUPFAM" id="SSF53335">
    <property type="entry name" value="S-adenosyl-L-methionine-dependent methyltransferases"/>
    <property type="match status" value="1"/>
</dbReference>
<dbReference type="EMBL" id="FCOB02000014">
    <property type="protein sequence ID" value="SAK69609.1"/>
    <property type="molecule type" value="Genomic_DNA"/>
</dbReference>
<dbReference type="CDD" id="cd02440">
    <property type="entry name" value="AdoMet_MTases"/>
    <property type="match status" value="1"/>
</dbReference>
<keyword evidence="3" id="KW-1185">Reference proteome</keyword>
<evidence type="ECO:0000313" key="3">
    <source>
        <dbReference type="Proteomes" id="UP000054978"/>
    </source>
</evidence>
<dbReference type="InterPro" id="IPR029063">
    <property type="entry name" value="SAM-dependent_MTases_sf"/>
</dbReference>
<dbReference type="RefSeq" id="WP_143750063.1">
    <property type="nucleotide sequence ID" value="NZ_FCOB02000014.1"/>
</dbReference>
<accession>A0A158BHS8</accession>
<sequence length="262" mass="30588">MDNIFALWTRGIESERGFWTRWFETKGLEWPDDYTERVRAQRELDPWLQKILRESAVDAPVSNGKPRFRVLDVGAGPLSKIGNFMPDADLEVVAADPLAFIYSDLVDRHGINPGVRTQFAPAEDLSVFFTPSSFDLVHCSNALDHSFEPLRGIIEMLRVVKVGGTIILGHARNEAENEKYEGFHQHNFDVDDGRFIIWNKKERVVVEHELPVEFEIQNTMNNHYVTNRIVKRSEFRDRDDCRRRDERLRKIYEQVIRAMSDR</sequence>
<gene>
    <name evidence="2" type="ORF">AWB83_03275</name>
</gene>
<proteinExistence type="predicted"/>